<keyword evidence="2 6" id="KW-0812">Transmembrane</keyword>
<dbReference type="PANTHER" id="PTHR43243">
    <property type="entry name" value="INNER MEMBRANE TRANSPORTER YGJI-RELATED"/>
    <property type="match status" value="1"/>
</dbReference>
<feature type="transmembrane region" description="Helical" evidence="6">
    <location>
        <begin position="93"/>
        <end position="111"/>
    </location>
</feature>
<evidence type="ECO:0000313" key="8">
    <source>
        <dbReference type="EMBL" id="KAK7864554.1"/>
    </source>
</evidence>
<dbReference type="GO" id="GO:0000064">
    <property type="term" value="F:L-ornithine transmembrane transporter activity"/>
    <property type="evidence" value="ECO:0007669"/>
    <property type="project" value="TreeGrafter"/>
</dbReference>
<name>A0AAN9Z6E3_9ORTH</name>
<feature type="transmembrane region" description="Helical" evidence="6">
    <location>
        <begin position="536"/>
        <end position="556"/>
    </location>
</feature>
<feature type="transmembrane region" description="Helical" evidence="6">
    <location>
        <begin position="562"/>
        <end position="582"/>
    </location>
</feature>
<dbReference type="GO" id="GO:0015189">
    <property type="term" value="F:L-lysine transmembrane transporter activity"/>
    <property type="evidence" value="ECO:0007669"/>
    <property type="project" value="TreeGrafter"/>
</dbReference>
<evidence type="ECO:0000256" key="1">
    <source>
        <dbReference type="ARBA" id="ARBA00004141"/>
    </source>
</evidence>
<feature type="transmembrane region" description="Helical" evidence="6">
    <location>
        <begin position="472"/>
        <end position="495"/>
    </location>
</feature>
<dbReference type="Pfam" id="PF13906">
    <property type="entry name" value="AA_permease_C"/>
    <property type="match status" value="1"/>
</dbReference>
<dbReference type="Pfam" id="PF13520">
    <property type="entry name" value="AA_permease_2"/>
    <property type="match status" value="1"/>
</dbReference>
<protein>
    <recommendedName>
        <fullName evidence="7">Cationic amino acid transporter C-terminal domain-containing protein</fullName>
    </recommendedName>
</protein>
<evidence type="ECO:0000256" key="5">
    <source>
        <dbReference type="SAM" id="MobiDB-lite"/>
    </source>
</evidence>
<keyword evidence="4 6" id="KW-0472">Membrane</keyword>
<keyword evidence="3 6" id="KW-1133">Transmembrane helix</keyword>
<reference evidence="8 9" key="1">
    <citation type="submission" date="2024-03" db="EMBL/GenBank/DDBJ databases">
        <title>The genome assembly and annotation of the cricket Gryllus longicercus Weissman &amp; Gray.</title>
        <authorList>
            <person name="Szrajer S."/>
            <person name="Gray D."/>
            <person name="Ylla G."/>
        </authorList>
    </citation>
    <scope>NUCLEOTIDE SEQUENCE [LARGE SCALE GENOMIC DNA]</scope>
    <source>
        <strain evidence="8">DAG 2021-001</strain>
        <tissue evidence="8">Whole body minus gut</tissue>
    </source>
</reference>
<feature type="transmembrane region" description="Helical" evidence="6">
    <location>
        <begin position="394"/>
        <end position="415"/>
    </location>
</feature>
<feature type="transmembrane region" description="Helical" evidence="6">
    <location>
        <begin position="501"/>
        <end position="524"/>
    </location>
</feature>
<sequence length="617" mass="65794">MGVRKAFAALTRRKPMKATGGGGMARVLSTLDLTALGVGSTLGVGVYVLAGFVSRDDAGPSVVLSFLVAAIASVLAGLCYAEFGARVPRAGSAYVYSYVTVGEFLAFFIGWNLILEYIIGAASVVRALSAYIDALIDSVISDAIKSVMVINVSYLAEYPDFFAFGLCLLFTCALAFGAKESSTLNNIFTVLNLSVVTYVIITGAFKADGANWRVDPDDPNIPEGANVGQGGFFPFGLGGMLKGAATCFYAFIGFDCVATTGEEAKNPQRSIPIAIIASLFIVFLAYFGVSAVLTLMWPYYLQHDKTPLPHVYSELGWPVAKWIVSVGAVFGLFSSLMGALYPLPRIIYAMSSDGLMFAFLGRIHARFQTPFVATLVSGTLTAMMAMLFDLDQLANMMAIGTLLAYSIVAACVMLLRYSEEAEPEPEQPWAPPPLTGGPHKGARAACAAVARVAARLANRPALPRPTRASATLVAWCTALYCLCCFGAAACVVHALDGIKAAEAPLAVLVVFGCAMLLFVLIICLQPTNSQRLTFKVPLVPVLPAVSIAINIFLMMMLDKATWIRFAVWIVIGFAIYFGYSIWNSHERPSRKPSKASVYGGTDARPPSAELVAKVANT</sequence>
<feature type="transmembrane region" description="Helical" evidence="6">
    <location>
        <begin position="273"/>
        <end position="299"/>
    </location>
</feature>
<proteinExistence type="predicted"/>
<comment type="subcellular location">
    <subcellularLocation>
        <location evidence="1">Membrane</location>
        <topology evidence="1">Multi-pass membrane protein</topology>
    </subcellularLocation>
</comment>
<feature type="transmembrane region" description="Helical" evidence="6">
    <location>
        <begin position="184"/>
        <end position="205"/>
    </location>
</feature>
<feature type="region of interest" description="Disordered" evidence="5">
    <location>
        <begin position="586"/>
        <end position="605"/>
    </location>
</feature>
<feature type="transmembrane region" description="Helical" evidence="6">
    <location>
        <begin position="23"/>
        <end position="50"/>
    </location>
</feature>
<feature type="transmembrane region" description="Helical" evidence="6">
    <location>
        <begin position="365"/>
        <end position="388"/>
    </location>
</feature>
<feature type="transmembrane region" description="Helical" evidence="6">
    <location>
        <begin position="161"/>
        <end position="178"/>
    </location>
</feature>
<feature type="transmembrane region" description="Helical" evidence="6">
    <location>
        <begin position="62"/>
        <end position="81"/>
    </location>
</feature>
<feature type="domain" description="Cationic amino acid transporter C-terminal" evidence="7">
    <location>
        <begin position="534"/>
        <end position="584"/>
    </location>
</feature>
<evidence type="ECO:0000256" key="4">
    <source>
        <dbReference type="ARBA" id="ARBA00023136"/>
    </source>
</evidence>
<organism evidence="8 9">
    <name type="scientific">Gryllus longicercus</name>
    <dbReference type="NCBI Taxonomy" id="2509291"/>
    <lineage>
        <taxon>Eukaryota</taxon>
        <taxon>Metazoa</taxon>
        <taxon>Ecdysozoa</taxon>
        <taxon>Arthropoda</taxon>
        <taxon>Hexapoda</taxon>
        <taxon>Insecta</taxon>
        <taxon>Pterygota</taxon>
        <taxon>Neoptera</taxon>
        <taxon>Polyneoptera</taxon>
        <taxon>Orthoptera</taxon>
        <taxon>Ensifera</taxon>
        <taxon>Gryllidea</taxon>
        <taxon>Grylloidea</taxon>
        <taxon>Gryllidae</taxon>
        <taxon>Gryllinae</taxon>
        <taxon>Gryllus</taxon>
    </lineage>
</organism>
<feature type="transmembrane region" description="Helical" evidence="6">
    <location>
        <begin position="319"/>
        <end position="344"/>
    </location>
</feature>
<comment type="caution">
    <text evidence="8">The sequence shown here is derived from an EMBL/GenBank/DDBJ whole genome shotgun (WGS) entry which is preliminary data.</text>
</comment>
<dbReference type="InterPro" id="IPR002293">
    <property type="entry name" value="AA/rel_permease1"/>
</dbReference>
<evidence type="ECO:0000256" key="2">
    <source>
        <dbReference type="ARBA" id="ARBA00022692"/>
    </source>
</evidence>
<dbReference type="FunFam" id="1.20.1740.10:FF:000010">
    <property type="entry name" value="probable cationic amino acid transporter"/>
    <property type="match status" value="1"/>
</dbReference>
<dbReference type="Proteomes" id="UP001378592">
    <property type="component" value="Unassembled WGS sequence"/>
</dbReference>
<dbReference type="GO" id="GO:0097638">
    <property type="term" value="P:L-arginine import across plasma membrane"/>
    <property type="evidence" value="ECO:0007669"/>
    <property type="project" value="TreeGrafter"/>
</dbReference>
<evidence type="ECO:0000313" key="9">
    <source>
        <dbReference type="Proteomes" id="UP001378592"/>
    </source>
</evidence>
<keyword evidence="9" id="KW-1185">Reference proteome</keyword>
<dbReference type="GO" id="GO:0005886">
    <property type="term" value="C:plasma membrane"/>
    <property type="evidence" value="ECO:0007669"/>
    <property type="project" value="TreeGrafter"/>
</dbReference>
<dbReference type="PANTHER" id="PTHR43243:SF105">
    <property type="entry name" value="CATIONIC AMINO ACID TRANSPORTER C-TERMINAL DOMAIN-CONTAINING PROTEIN"/>
    <property type="match status" value="1"/>
</dbReference>
<gene>
    <name evidence="8" type="ORF">R5R35_007325</name>
</gene>
<dbReference type="InterPro" id="IPR029485">
    <property type="entry name" value="CAT_C"/>
</dbReference>
<dbReference type="AlphaFoldDB" id="A0AAN9Z6E3"/>
<accession>A0AAN9Z6E3</accession>
<evidence type="ECO:0000256" key="6">
    <source>
        <dbReference type="SAM" id="Phobius"/>
    </source>
</evidence>
<dbReference type="Gene3D" id="1.20.1740.10">
    <property type="entry name" value="Amino acid/polyamine transporter I"/>
    <property type="match status" value="2"/>
</dbReference>
<dbReference type="GO" id="GO:0061459">
    <property type="term" value="F:L-arginine transmembrane transporter activity"/>
    <property type="evidence" value="ECO:0007669"/>
    <property type="project" value="TreeGrafter"/>
</dbReference>
<evidence type="ECO:0000256" key="3">
    <source>
        <dbReference type="ARBA" id="ARBA00022989"/>
    </source>
</evidence>
<dbReference type="EMBL" id="JAZDUA010000200">
    <property type="protein sequence ID" value="KAK7864554.1"/>
    <property type="molecule type" value="Genomic_DNA"/>
</dbReference>
<evidence type="ECO:0000259" key="7">
    <source>
        <dbReference type="Pfam" id="PF13906"/>
    </source>
</evidence>